<dbReference type="EMBL" id="FUYY01000007">
    <property type="protein sequence ID" value="SKB76902.1"/>
    <property type="molecule type" value="Genomic_DNA"/>
</dbReference>
<dbReference type="OrthoDB" id="794548at2"/>
<proteinExistence type="predicted"/>
<evidence type="ECO:0000313" key="2">
    <source>
        <dbReference type="EMBL" id="SKB76902.1"/>
    </source>
</evidence>
<gene>
    <name evidence="2" type="ORF">SAMN05660776_2888</name>
</gene>
<dbReference type="AlphaFoldDB" id="A0A1T5DYG5"/>
<organism evidence="2 3">
    <name type="scientific">Salegentibacter holothuriorum</name>
    <dbReference type="NCBI Taxonomy" id="241145"/>
    <lineage>
        <taxon>Bacteria</taxon>
        <taxon>Pseudomonadati</taxon>
        <taxon>Bacteroidota</taxon>
        <taxon>Flavobacteriia</taxon>
        <taxon>Flavobacteriales</taxon>
        <taxon>Flavobacteriaceae</taxon>
        <taxon>Salegentibacter</taxon>
    </lineage>
</organism>
<dbReference type="Pfam" id="PF14491">
    <property type="entry name" value="DUF4435"/>
    <property type="match status" value="1"/>
</dbReference>
<name>A0A1T5DYG5_9FLAO</name>
<dbReference type="RefSeq" id="WP_079721725.1">
    <property type="nucleotide sequence ID" value="NZ_FUYY01000007.1"/>
</dbReference>
<accession>A0A1T5DYG5</accession>
<dbReference type="Proteomes" id="UP000190230">
    <property type="component" value="Unassembled WGS sequence"/>
</dbReference>
<sequence>MSLKEEISPEIIANMISMDSIKEYYILVEGEKDFTFYSKFLDEDLCSFEISQGKENIIAAIKILNSRKIESKYFAIVDKDYDDILEIQEVENILRTDAHSLETMCLCSDSFVNFSREYFDETKLKEKSFQNSYQLAAHILKLSKPLSHLRIISNIHNYNFQFKPNNRLNETKELDYTKFISKSTLEFLGLDNLLETIKRYRNQGLQITNTELKERLSALDLNQYDLYQISHGHDISKIIVIGLQKALGKNSSNKATTIEVERAMRLAYTKEDFHKTELKKKIEKINFNLISR</sequence>
<dbReference type="InterPro" id="IPR029492">
    <property type="entry name" value="DUF4435"/>
</dbReference>
<evidence type="ECO:0000313" key="3">
    <source>
        <dbReference type="Proteomes" id="UP000190230"/>
    </source>
</evidence>
<reference evidence="3" key="1">
    <citation type="submission" date="2017-02" db="EMBL/GenBank/DDBJ databases">
        <authorList>
            <person name="Varghese N."/>
            <person name="Submissions S."/>
        </authorList>
    </citation>
    <scope>NUCLEOTIDE SEQUENCE [LARGE SCALE GENOMIC DNA]</scope>
    <source>
        <strain evidence="3">DSM 23405</strain>
    </source>
</reference>
<feature type="domain" description="DUF4435" evidence="1">
    <location>
        <begin position="27"/>
        <end position="248"/>
    </location>
</feature>
<evidence type="ECO:0000259" key="1">
    <source>
        <dbReference type="Pfam" id="PF14491"/>
    </source>
</evidence>
<dbReference type="STRING" id="241145.SAMN05660776_2888"/>
<protein>
    <recommendedName>
        <fullName evidence="1">DUF4435 domain-containing protein</fullName>
    </recommendedName>
</protein>
<keyword evidence="3" id="KW-1185">Reference proteome</keyword>